<sequence length="203" mass="22159">MCGPVMEKRVATIMVDQTAASQSLQRIEEQLIEIREAGLRQVPLIFLCINGNGEKVKRGDETVEVGSSSGWIRVVRRMLEVPQPVYGIATGSMGRFGIMLLEACDYVYSDSLQQGVPTNRILSPFETAIVCKIAADEAELMDEISLGELKAELIRNKLFARFPKLSSAESSKLSVQFGQDKREGAGRPAFSASSSQQGSVEQG</sequence>
<organism evidence="2">
    <name type="scientific">Cladocopium goreaui</name>
    <dbReference type="NCBI Taxonomy" id="2562237"/>
    <lineage>
        <taxon>Eukaryota</taxon>
        <taxon>Sar</taxon>
        <taxon>Alveolata</taxon>
        <taxon>Dinophyceae</taxon>
        <taxon>Suessiales</taxon>
        <taxon>Symbiodiniaceae</taxon>
        <taxon>Cladocopium</taxon>
    </lineage>
</organism>
<comment type="caution">
    <text evidence="2">The sequence shown here is derived from an EMBL/GenBank/DDBJ whole genome shotgun (WGS) entry which is preliminary data.</text>
</comment>
<protein>
    <submittedName>
        <fullName evidence="2">Uncharacterized protein</fullName>
    </submittedName>
</protein>
<dbReference type="EMBL" id="CAMXCT010006112">
    <property type="protein sequence ID" value="CAI4013937.1"/>
    <property type="molecule type" value="Genomic_DNA"/>
</dbReference>
<evidence type="ECO:0000256" key="1">
    <source>
        <dbReference type="SAM" id="MobiDB-lite"/>
    </source>
</evidence>
<accession>A0A9P1DR21</accession>
<dbReference type="AlphaFoldDB" id="A0A9P1DR21"/>
<evidence type="ECO:0000313" key="4">
    <source>
        <dbReference type="Proteomes" id="UP001152797"/>
    </source>
</evidence>
<feature type="region of interest" description="Disordered" evidence="1">
    <location>
        <begin position="166"/>
        <end position="203"/>
    </location>
</feature>
<proteinExistence type="predicted"/>
<reference evidence="3 4" key="2">
    <citation type="submission" date="2024-05" db="EMBL/GenBank/DDBJ databases">
        <authorList>
            <person name="Chen Y."/>
            <person name="Shah S."/>
            <person name="Dougan E. K."/>
            <person name="Thang M."/>
            <person name="Chan C."/>
        </authorList>
    </citation>
    <scope>NUCLEOTIDE SEQUENCE [LARGE SCALE GENOMIC DNA]</scope>
</reference>
<feature type="compositionally biased region" description="Polar residues" evidence="1">
    <location>
        <begin position="191"/>
        <end position="203"/>
    </location>
</feature>
<gene>
    <name evidence="2" type="ORF">C1SCF055_LOCUS38875</name>
</gene>
<dbReference type="Proteomes" id="UP001152797">
    <property type="component" value="Unassembled WGS sequence"/>
</dbReference>
<dbReference type="EMBL" id="CAMXCT030006112">
    <property type="protein sequence ID" value="CAL4801249.1"/>
    <property type="molecule type" value="Genomic_DNA"/>
</dbReference>
<evidence type="ECO:0000313" key="2">
    <source>
        <dbReference type="EMBL" id="CAI4013937.1"/>
    </source>
</evidence>
<evidence type="ECO:0000313" key="3">
    <source>
        <dbReference type="EMBL" id="CAL4801249.1"/>
    </source>
</evidence>
<reference evidence="2" key="1">
    <citation type="submission" date="2022-10" db="EMBL/GenBank/DDBJ databases">
        <authorList>
            <person name="Chen Y."/>
            <person name="Dougan E. K."/>
            <person name="Chan C."/>
            <person name="Rhodes N."/>
            <person name="Thang M."/>
        </authorList>
    </citation>
    <scope>NUCLEOTIDE SEQUENCE</scope>
</reference>
<dbReference type="EMBL" id="CAMXCT020006112">
    <property type="protein sequence ID" value="CAL1167312.1"/>
    <property type="molecule type" value="Genomic_DNA"/>
</dbReference>
<feature type="compositionally biased region" description="Polar residues" evidence="1">
    <location>
        <begin position="167"/>
        <end position="177"/>
    </location>
</feature>
<name>A0A9P1DR21_9DINO</name>
<keyword evidence="4" id="KW-1185">Reference proteome</keyword>